<reference evidence="8 9" key="1">
    <citation type="journal article" date="2019" name="Int. J. Syst. Evol. Microbiol.">
        <title>The Global Catalogue of Microorganisms (GCM) 10K type strain sequencing project: providing services to taxonomists for standard genome sequencing and annotation.</title>
        <authorList>
            <consortium name="The Broad Institute Genomics Platform"/>
            <consortium name="The Broad Institute Genome Sequencing Center for Infectious Disease"/>
            <person name="Wu L."/>
            <person name="Ma J."/>
        </authorList>
    </citation>
    <scope>NUCLEOTIDE SEQUENCE [LARGE SCALE GENOMIC DNA]</scope>
    <source>
        <strain evidence="8 9">JCM 14901</strain>
    </source>
</reference>
<keyword evidence="2" id="KW-0547">Nucleotide-binding</keyword>
<dbReference type="PROSITE" id="PS51481">
    <property type="entry name" value="DHAK"/>
    <property type="match status" value="1"/>
</dbReference>
<comment type="caution">
    <text evidence="8">The sequence shown here is derived from an EMBL/GenBank/DDBJ whole genome shotgun (WGS) entry which is preliminary data.</text>
</comment>
<dbReference type="PANTHER" id="PTHR28629">
    <property type="entry name" value="TRIOKINASE/FMN CYCLASE"/>
    <property type="match status" value="1"/>
</dbReference>
<dbReference type="Gene3D" id="3.30.1180.20">
    <property type="entry name" value="Dihydroxyacetone kinase, domain 2"/>
    <property type="match status" value="1"/>
</dbReference>
<dbReference type="NCBIfam" id="NF011049">
    <property type="entry name" value="PRK14479.1"/>
    <property type="match status" value="1"/>
</dbReference>
<name>A0ABN2QTM6_9MICO</name>
<dbReference type="Pfam" id="PF02733">
    <property type="entry name" value="Dak1"/>
    <property type="match status" value="1"/>
</dbReference>
<feature type="domain" description="DhaK" evidence="7">
    <location>
        <begin position="7"/>
        <end position="329"/>
    </location>
</feature>
<evidence type="ECO:0000256" key="1">
    <source>
        <dbReference type="ARBA" id="ARBA00022679"/>
    </source>
</evidence>
<dbReference type="Pfam" id="PF02734">
    <property type="entry name" value="Dak2"/>
    <property type="match status" value="1"/>
</dbReference>
<feature type="domain" description="DhaL" evidence="6">
    <location>
        <begin position="364"/>
        <end position="563"/>
    </location>
</feature>
<dbReference type="PROSITE" id="PS51480">
    <property type="entry name" value="DHAL"/>
    <property type="match status" value="1"/>
</dbReference>
<dbReference type="Proteomes" id="UP001499933">
    <property type="component" value="Unassembled WGS sequence"/>
</dbReference>
<evidence type="ECO:0000256" key="4">
    <source>
        <dbReference type="ARBA" id="ARBA00022840"/>
    </source>
</evidence>
<dbReference type="SUPFAM" id="SSF82549">
    <property type="entry name" value="DAK1/DegV-like"/>
    <property type="match status" value="1"/>
</dbReference>
<dbReference type="Gene3D" id="1.25.40.340">
    <property type="match status" value="1"/>
</dbReference>
<evidence type="ECO:0000313" key="9">
    <source>
        <dbReference type="Proteomes" id="UP001499933"/>
    </source>
</evidence>
<dbReference type="InterPro" id="IPR004006">
    <property type="entry name" value="DhaK_dom"/>
</dbReference>
<protein>
    <submittedName>
        <fullName evidence="8">Dihydroxyacetone kinase family protein</fullName>
    </submittedName>
</protein>
<proteinExistence type="predicted"/>
<evidence type="ECO:0000313" key="8">
    <source>
        <dbReference type="EMBL" id="GAA1957888.1"/>
    </source>
</evidence>
<dbReference type="InterPro" id="IPR050861">
    <property type="entry name" value="Dihydroxyacetone_Kinase"/>
</dbReference>
<dbReference type="EMBL" id="BAAAOG010000002">
    <property type="protein sequence ID" value="GAA1957888.1"/>
    <property type="molecule type" value="Genomic_DNA"/>
</dbReference>
<accession>A0ABN2QTM6</accession>
<dbReference type="SUPFAM" id="SSF101473">
    <property type="entry name" value="DhaL-like"/>
    <property type="match status" value="1"/>
</dbReference>
<organism evidence="8 9">
    <name type="scientific">Microbacterium deminutum</name>
    <dbReference type="NCBI Taxonomy" id="344164"/>
    <lineage>
        <taxon>Bacteria</taxon>
        <taxon>Bacillati</taxon>
        <taxon>Actinomycetota</taxon>
        <taxon>Actinomycetes</taxon>
        <taxon>Micrococcales</taxon>
        <taxon>Microbacteriaceae</taxon>
        <taxon>Microbacterium</taxon>
    </lineage>
</organism>
<evidence type="ECO:0000256" key="3">
    <source>
        <dbReference type="ARBA" id="ARBA00022777"/>
    </source>
</evidence>
<keyword evidence="9" id="KW-1185">Reference proteome</keyword>
<evidence type="ECO:0000256" key="2">
    <source>
        <dbReference type="ARBA" id="ARBA00022741"/>
    </source>
</evidence>
<keyword evidence="3 8" id="KW-0418">Kinase</keyword>
<sequence>MKKLINAPADVVEDYISGLVAAAPHLARVEGLPIVVRSPRSAKRDDRVALVSGGGSGHEPAHAGYVGEGMLDAAVLGPVFTSPPVDSVYAAIIASATSAGVLLIVKNYTGDRLNFGLAAEMARAEGIRVEMVVVADDAALGDSSRAGRRGLTATVLAHKVAGAAAERGWPIERIVAVVERLLARAATMGVALGPCFVPGATAPNFTLGHDEIEWGLGIHGEAGSELGTHVPSGEIAARLAETVILDRGLGDGDDVVVLVNSLGGTPDLDLRILHGDILEAVAARGLRVRMTWAGPFLTSLEMPGASLTIAAVDDELLSLLGDEAFVAAFPRSTPLLDPDRPVVVAAPGRFEVQRPDGVGSDDVAALHGTLAVVADVIIAGEPVLTDLDRRVGDGDLGTNLARGASAVLAASDLLLTQPDAACYLTAVSDIVRREVGGTSGALYSLLLLTIADWLQDLPGPPGVTDWAAAVAAGVARVQLVGGAGPGDSTMVDALHPAAQALVHGDGDAVARAGEAARAARAGAESTASLTPSLGRSSYLGDRAVGIPDPGAVAIALQFEALAAALAAAASGSELDAGTTAGADRTGRHDLTVGVRRRTGRR</sequence>
<dbReference type="PANTHER" id="PTHR28629:SF4">
    <property type="entry name" value="TRIOKINASE_FMN CYCLASE"/>
    <property type="match status" value="1"/>
</dbReference>
<dbReference type="GO" id="GO:0016301">
    <property type="term" value="F:kinase activity"/>
    <property type="evidence" value="ECO:0007669"/>
    <property type="project" value="UniProtKB-KW"/>
</dbReference>
<evidence type="ECO:0000256" key="5">
    <source>
        <dbReference type="SAM" id="MobiDB-lite"/>
    </source>
</evidence>
<keyword evidence="1" id="KW-0808">Transferase</keyword>
<dbReference type="SMART" id="SM01120">
    <property type="entry name" value="Dak2"/>
    <property type="match status" value="1"/>
</dbReference>
<dbReference type="InterPro" id="IPR004007">
    <property type="entry name" value="DhaL_dom"/>
</dbReference>
<dbReference type="Gene3D" id="3.40.50.10440">
    <property type="entry name" value="Dihydroxyacetone kinase, domain 1"/>
    <property type="match status" value="1"/>
</dbReference>
<evidence type="ECO:0000259" key="7">
    <source>
        <dbReference type="PROSITE" id="PS51481"/>
    </source>
</evidence>
<dbReference type="RefSeq" id="WP_344094056.1">
    <property type="nucleotide sequence ID" value="NZ_BAAAOG010000002.1"/>
</dbReference>
<gene>
    <name evidence="8" type="ORF">GCM10009776_20290</name>
</gene>
<keyword evidence="4" id="KW-0067">ATP-binding</keyword>
<evidence type="ECO:0000259" key="6">
    <source>
        <dbReference type="PROSITE" id="PS51480"/>
    </source>
</evidence>
<feature type="region of interest" description="Disordered" evidence="5">
    <location>
        <begin position="575"/>
        <end position="601"/>
    </location>
</feature>
<dbReference type="InterPro" id="IPR036117">
    <property type="entry name" value="DhaL_dom_sf"/>
</dbReference>